<reference evidence="2" key="1">
    <citation type="submission" date="2018-05" db="EMBL/GenBank/DDBJ databases">
        <authorList>
            <person name="Lanie J.A."/>
            <person name="Ng W.-L."/>
            <person name="Kazmierczak K.M."/>
            <person name="Andrzejewski T.M."/>
            <person name="Davidsen T.M."/>
            <person name="Wayne K.J."/>
            <person name="Tettelin H."/>
            <person name="Glass J.I."/>
            <person name="Rusch D."/>
            <person name="Podicherti R."/>
            <person name="Tsui H.-C.T."/>
            <person name="Winkler M.E."/>
        </authorList>
    </citation>
    <scope>NUCLEOTIDE SEQUENCE</scope>
</reference>
<protein>
    <submittedName>
        <fullName evidence="2">Uncharacterized protein</fullName>
    </submittedName>
</protein>
<feature type="non-terminal residue" evidence="2">
    <location>
        <position position="24"/>
    </location>
</feature>
<dbReference type="EMBL" id="UINC01018516">
    <property type="protein sequence ID" value="SVA77841.1"/>
    <property type="molecule type" value="Genomic_DNA"/>
</dbReference>
<gene>
    <name evidence="2" type="ORF">METZ01_LOCUS130695</name>
</gene>
<proteinExistence type="predicted"/>
<organism evidence="2">
    <name type="scientific">marine metagenome</name>
    <dbReference type="NCBI Taxonomy" id="408172"/>
    <lineage>
        <taxon>unclassified sequences</taxon>
        <taxon>metagenomes</taxon>
        <taxon>ecological metagenomes</taxon>
    </lineage>
</organism>
<dbReference type="AlphaFoldDB" id="A0A381YMJ5"/>
<sequence>MLTAGAGRSDITPPVGIAHAGWGA</sequence>
<name>A0A381YMJ5_9ZZZZ</name>
<evidence type="ECO:0000256" key="1">
    <source>
        <dbReference type="SAM" id="MobiDB-lite"/>
    </source>
</evidence>
<accession>A0A381YMJ5</accession>
<evidence type="ECO:0000313" key="2">
    <source>
        <dbReference type="EMBL" id="SVA77841.1"/>
    </source>
</evidence>
<feature type="region of interest" description="Disordered" evidence="1">
    <location>
        <begin position="1"/>
        <end position="24"/>
    </location>
</feature>